<gene>
    <name evidence="3" type="primary">LOC106076865</name>
</gene>
<keyword evidence="1" id="KW-0732">Signal</keyword>
<evidence type="ECO:0000313" key="3">
    <source>
        <dbReference type="RefSeq" id="XP_055897625.1"/>
    </source>
</evidence>
<name>A0A9W3BDV4_BIOGL</name>
<evidence type="ECO:0000256" key="1">
    <source>
        <dbReference type="SAM" id="SignalP"/>
    </source>
</evidence>
<proteinExistence type="predicted"/>
<reference evidence="3" key="1">
    <citation type="submission" date="2025-08" db="UniProtKB">
        <authorList>
            <consortium name="RefSeq"/>
        </authorList>
    </citation>
    <scope>IDENTIFICATION</scope>
</reference>
<dbReference type="GeneID" id="106076865"/>
<accession>A0A9W3BDV4</accession>
<protein>
    <submittedName>
        <fullName evidence="3">Uncharacterized protein LOC106076865</fullName>
    </submittedName>
</protein>
<dbReference type="OMA" id="NDYNSPK"/>
<sequence>MALSSIFLVLCCLVGTSLVMAQSGCPRPSPTFYDAFYDLATGKSRDFAPNITRVQNIVGVGCNARGVLKLAFSDTDASKKRLLIDLFFTSPNGWVFNLGDSSTNNGFGGDSSTQSNDAELQLVNTALSGFLSDNGGGASAFSTSLPTAYSRLTLVIGNEHTVFIPNGDVSLANYYTNVNWFALNSQLDQSGPVNNDLFLGLNQVIQATTGRTGSGLCQVGLKFITAF</sequence>
<feature type="chain" id="PRO_5040842521" evidence="1">
    <location>
        <begin position="22"/>
        <end position="227"/>
    </location>
</feature>
<organism evidence="2 3">
    <name type="scientific">Biomphalaria glabrata</name>
    <name type="common">Bloodfluke planorb</name>
    <name type="synonym">Freshwater snail</name>
    <dbReference type="NCBI Taxonomy" id="6526"/>
    <lineage>
        <taxon>Eukaryota</taxon>
        <taxon>Metazoa</taxon>
        <taxon>Spiralia</taxon>
        <taxon>Lophotrochozoa</taxon>
        <taxon>Mollusca</taxon>
        <taxon>Gastropoda</taxon>
        <taxon>Heterobranchia</taxon>
        <taxon>Euthyneura</taxon>
        <taxon>Panpulmonata</taxon>
        <taxon>Hygrophila</taxon>
        <taxon>Lymnaeoidea</taxon>
        <taxon>Planorbidae</taxon>
        <taxon>Biomphalaria</taxon>
    </lineage>
</organism>
<dbReference type="Proteomes" id="UP001165740">
    <property type="component" value="Chromosome 9"/>
</dbReference>
<dbReference type="AlphaFoldDB" id="A0A9W3BDV4"/>
<feature type="signal peptide" evidence="1">
    <location>
        <begin position="1"/>
        <end position="21"/>
    </location>
</feature>
<dbReference type="OrthoDB" id="10024657at2759"/>
<evidence type="ECO:0000313" key="2">
    <source>
        <dbReference type="Proteomes" id="UP001165740"/>
    </source>
</evidence>
<dbReference type="RefSeq" id="XP_055897625.1">
    <property type="nucleotide sequence ID" value="XM_056041650.1"/>
</dbReference>
<keyword evidence="2" id="KW-1185">Reference proteome</keyword>